<comment type="pathway">
    <text evidence="3 15">Sulfur metabolism; hydrogen sulfide biosynthesis; sulfite from sulfate: step 1/3.</text>
</comment>
<comment type="subunit">
    <text evidence="14">Heterodimer composed of CysD, the smaller subunit, and CysNC.</text>
</comment>
<organism evidence="18 19">
    <name type="scientific">Rubripirellula lacrimiformis</name>
    <dbReference type="NCBI Taxonomy" id="1930273"/>
    <lineage>
        <taxon>Bacteria</taxon>
        <taxon>Pseudomonadati</taxon>
        <taxon>Planctomycetota</taxon>
        <taxon>Planctomycetia</taxon>
        <taxon>Pirellulales</taxon>
        <taxon>Pirellulaceae</taxon>
        <taxon>Rubripirellula</taxon>
    </lineage>
</organism>
<dbReference type="HAMAP" id="MF_00065">
    <property type="entry name" value="Adenylyl_sulf_kinase"/>
    <property type="match status" value="1"/>
</dbReference>
<dbReference type="PROSITE" id="PS51722">
    <property type="entry name" value="G_TR_2"/>
    <property type="match status" value="1"/>
</dbReference>
<dbReference type="InterPro" id="IPR044139">
    <property type="entry name" value="CysN_NoDQ_III"/>
</dbReference>
<comment type="caution">
    <text evidence="16">Lacks conserved residue(s) required for the propagation of feature annotation.</text>
</comment>
<keyword evidence="6 15" id="KW-0808">Transferase</keyword>
<evidence type="ECO:0000256" key="14">
    <source>
        <dbReference type="ARBA" id="ARBA00062688"/>
    </source>
</evidence>
<comment type="catalytic activity">
    <reaction evidence="12 15">
        <text>sulfate + ATP + H(+) = adenosine 5'-phosphosulfate + diphosphate</text>
        <dbReference type="Rhea" id="RHEA:18133"/>
        <dbReference type="ChEBI" id="CHEBI:15378"/>
        <dbReference type="ChEBI" id="CHEBI:16189"/>
        <dbReference type="ChEBI" id="CHEBI:30616"/>
        <dbReference type="ChEBI" id="CHEBI:33019"/>
        <dbReference type="ChEBI" id="CHEBI:58243"/>
        <dbReference type="EC" id="2.7.7.4"/>
    </reaction>
</comment>
<dbReference type="KEGG" id="rlc:K227x_38500"/>
<dbReference type="GO" id="GO:0005525">
    <property type="term" value="F:GTP binding"/>
    <property type="evidence" value="ECO:0007669"/>
    <property type="project" value="UniProtKB-UniRule"/>
</dbReference>
<dbReference type="InterPro" id="IPR054696">
    <property type="entry name" value="GTP-eEF1A_C"/>
</dbReference>
<evidence type="ECO:0000259" key="17">
    <source>
        <dbReference type="PROSITE" id="PS51722"/>
    </source>
</evidence>
<feature type="domain" description="Tr-type G" evidence="17">
    <location>
        <begin position="22"/>
        <end position="239"/>
    </location>
</feature>
<evidence type="ECO:0000256" key="8">
    <source>
        <dbReference type="ARBA" id="ARBA00022741"/>
    </source>
</evidence>
<evidence type="ECO:0000256" key="2">
    <source>
        <dbReference type="ARBA" id="ARBA00002357"/>
    </source>
</evidence>
<evidence type="ECO:0000256" key="16">
    <source>
        <dbReference type="HAMAP-Rule" id="MF_00065"/>
    </source>
</evidence>
<comment type="function">
    <text evidence="16">Catalyzes the synthesis of activated sulfate.</text>
</comment>
<feature type="binding site" evidence="16">
    <location>
        <begin position="482"/>
        <end position="489"/>
    </location>
    <ligand>
        <name>ATP</name>
        <dbReference type="ChEBI" id="CHEBI:30616"/>
    </ligand>
</feature>
<proteinExistence type="inferred from homology"/>
<dbReference type="EMBL" id="CP036525">
    <property type="protein sequence ID" value="QDT05450.1"/>
    <property type="molecule type" value="Genomic_DNA"/>
</dbReference>
<dbReference type="Pfam" id="PF00009">
    <property type="entry name" value="GTP_EFTU"/>
    <property type="match status" value="1"/>
</dbReference>
<dbReference type="HAMAP" id="MF_00062">
    <property type="entry name" value="Sulf_adenylyltr_sub1"/>
    <property type="match status" value="1"/>
</dbReference>
<dbReference type="InterPro" id="IPR002891">
    <property type="entry name" value="APS"/>
</dbReference>
<dbReference type="InterPro" id="IPR027417">
    <property type="entry name" value="P-loop_NTPase"/>
</dbReference>
<dbReference type="FunFam" id="2.40.30.10:FF:000027">
    <property type="entry name" value="Sulfate adenylyltransferase subunit 1"/>
    <property type="match status" value="1"/>
</dbReference>
<keyword evidence="10 15" id="KW-0342">GTP-binding</keyword>
<dbReference type="NCBIfam" id="TIGR00455">
    <property type="entry name" value="apsK"/>
    <property type="match status" value="1"/>
</dbReference>
<evidence type="ECO:0000256" key="10">
    <source>
        <dbReference type="ARBA" id="ARBA00023134"/>
    </source>
</evidence>
<dbReference type="InterPro" id="IPR059117">
    <property type="entry name" value="APS_kinase_dom"/>
</dbReference>
<dbReference type="Gene3D" id="3.40.50.300">
    <property type="entry name" value="P-loop containing nucleotide triphosphate hydrolases"/>
    <property type="match status" value="2"/>
</dbReference>
<comment type="similarity">
    <text evidence="4">In the C-terminal section; belongs to the APS kinase family.</text>
</comment>
<evidence type="ECO:0000256" key="12">
    <source>
        <dbReference type="ARBA" id="ARBA00049370"/>
    </source>
</evidence>
<dbReference type="GO" id="GO:0003924">
    <property type="term" value="F:GTPase activity"/>
    <property type="evidence" value="ECO:0007669"/>
    <property type="project" value="InterPro"/>
</dbReference>
<comment type="similarity">
    <text evidence="16">Belongs to the APS kinase family.</text>
</comment>
<dbReference type="EC" id="2.7.7.4" evidence="15"/>
<evidence type="ECO:0000256" key="5">
    <source>
        <dbReference type="ARBA" id="ARBA00007237"/>
    </source>
</evidence>
<dbReference type="CDD" id="cd04166">
    <property type="entry name" value="CysN_ATPS"/>
    <property type="match status" value="1"/>
</dbReference>
<dbReference type="NCBIfam" id="NF003478">
    <property type="entry name" value="PRK05124.1"/>
    <property type="match status" value="1"/>
</dbReference>
<dbReference type="NCBIfam" id="TIGR02034">
    <property type="entry name" value="CysN"/>
    <property type="match status" value="1"/>
</dbReference>
<comment type="catalytic activity">
    <reaction evidence="1 16">
        <text>adenosine 5'-phosphosulfate + ATP = 3'-phosphoadenylyl sulfate + ADP + H(+)</text>
        <dbReference type="Rhea" id="RHEA:24152"/>
        <dbReference type="ChEBI" id="CHEBI:15378"/>
        <dbReference type="ChEBI" id="CHEBI:30616"/>
        <dbReference type="ChEBI" id="CHEBI:58243"/>
        <dbReference type="ChEBI" id="CHEBI:58339"/>
        <dbReference type="ChEBI" id="CHEBI:456216"/>
        <dbReference type="EC" id="2.7.1.25"/>
    </reaction>
</comment>
<evidence type="ECO:0000256" key="6">
    <source>
        <dbReference type="ARBA" id="ARBA00022679"/>
    </source>
</evidence>
<keyword evidence="11" id="KW-0511">Multifunctional enzyme</keyword>
<dbReference type="InterPro" id="IPR009001">
    <property type="entry name" value="Transl_elong_EF1A/Init_IF2_C"/>
</dbReference>
<dbReference type="InterPro" id="IPR011779">
    <property type="entry name" value="SO4_adenylTrfase_lsu"/>
</dbReference>
<keyword evidence="19" id="KW-1185">Reference proteome</keyword>
<evidence type="ECO:0000256" key="15">
    <source>
        <dbReference type="HAMAP-Rule" id="MF_00062"/>
    </source>
</evidence>
<keyword evidence="9 15" id="KW-0067">ATP-binding</keyword>
<dbReference type="InterPro" id="IPR009000">
    <property type="entry name" value="Transl_B-barrel_sf"/>
</dbReference>
<evidence type="ECO:0000256" key="11">
    <source>
        <dbReference type="ARBA" id="ARBA00023268"/>
    </source>
</evidence>
<dbReference type="EC" id="2.7.1.25" evidence="16"/>
<dbReference type="GO" id="GO:0004781">
    <property type="term" value="F:sulfate adenylyltransferase (ATP) activity"/>
    <property type="evidence" value="ECO:0007669"/>
    <property type="project" value="UniProtKB-UniRule"/>
</dbReference>
<sequence>MSHQSDLIATDIDAYLKQHEQKQLLRLITCGSVDDGKSTLIGRLLFDSKMVYEDHLKQLEVDSKLVGTTGGQIDTALLMDGLKAEREQGITIDVAYRYFSTAKRKFIIADTPGHEQYTRNMATGASSADLAVILIDARHDHGVLTQTKRHSFIVSLLGIRHVVVAINKMDLVDYSEERFEEICDDYRSFATRLDLPDLHFIPISALNGDNVVDRSEHMPWYTGSTLMNFLENVYIGSDRNLQDFRMPVQYVNRPDLNFRGFCGTISSGIIRAGEEIMVLPSGQKSHVKRIVTFDGDIDEAFAPQSVTLTFADEIDASRGDMIVRPGNLPRSRSEFDAMLVWMNADGMVPGKTYLFKHTTQTLPGTIDTLKYRVDVNSLHRSPAPALELNEIGRVGITLSAPIHMDAYRKNRSTGAFIVVDRLTNATVAAGMILDKSGDAKNRTVWDDSDADASTSPNAVSQVSADDRAARFGQRPATVLLTGLTGSGKTSIAHAVERKLFDAGRAVASIDGETVRRGLSRDLGFTAEDRSENLRRSGHLAHTLNDAGMICIASFVAPSGDVRQKVAKLIGEGKFLVVHVATPVDVCRQRDTKGQYAKADAGELVNFPGVTATYDVPENADLTIDTTSDTVDQCADAVVDMLRSRGFIK</sequence>
<evidence type="ECO:0000256" key="4">
    <source>
        <dbReference type="ARBA" id="ARBA00005438"/>
    </source>
</evidence>
<dbReference type="NCBIfam" id="NF003013">
    <property type="entry name" value="PRK03846.1"/>
    <property type="match status" value="1"/>
</dbReference>
<feature type="binding site" evidence="15">
    <location>
        <begin position="31"/>
        <end position="38"/>
    </location>
    <ligand>
        <name>GTP</name>
        <dbReference type="ChEBI" id="CHEBI:37565"/>
    </ligand>
</feature>
<keyword evidence="16" id="KW-0597">Phosphoprotein</keyword>
<dbReference type="Gene3D" id="2.40.30.10">
    <property type="entry name" value="Translation factors"/>
    <property type="match status" value="2"/>
</dbReference>
<dbReference type="InterPro" id="IPR041757">
    <property type="entry name" value="CysN_GTP-bd"/>
</dbReference>
<dbReference type="Proteomes" id="UP000318538">
    <property type="component" value="Chromosome"/>
</dbReference>
<comment type="function">
    <text evidence="2">APS kinase catalyzes the synthesis of activated sulfate.</text>
</comment>
<dbReference type="PANTHER" id="PTHR23115">
    <property type="entry name" value="TRANSLATION FACTOR"/>
    <property type="match status" value="1"/>
</dbReference>
<comment type="function">
    <text evidence="13 15">With CysD forms the ATP sulfurylase (ATPS) that catalyzes the adenylation of sulfate producing adenosine 5'-phosphosulfate (APS) and diphosphate, the first enzymatic step in sulfur assimilation pathway. APS synthesis involves the formation of a high-energy phosphoric-sulfuric acid anhydride bond driven by GTP hydrolysis by CysN coupled to ATP hydrolysis by CysD.</text>
</comment>
<dbReference type="GO" id="GO:0070814">
    <property type="term" value="P:hydrogen sulfide biosynthetic process"/>
    <property type="evidence" value="ECO:0007669"/>
    <property type="project" value="UniProtKB-UniRule"/>
</dbReference>
<evidence type="ECO:0000256" key="9">
    <source>
        <dbReference type="ARBA" id="ARBA00022840"/>
    </source>
</evidence>
<dbReference type="Pfam" id="PF22594">
    <property type="entry name" value="GTP-eEF1A_C"/>
    <property type="match status" value="1"/>
</dbReference>
<dbReference type="InterPro" id="IPR031157">
    <property type="entry name" value="G_TR_CS"/>
</dbReference>
<feature type="binding site" evidence="15">
    <location>
        <begin position="167"/>
        <end position="170"/>
    </location>
    <ligand>
        <name>GTP</name>
        <dbReference type="ChEBI" id="CHEBI:37565"/>
    </ligand>
</feature>
<dbReference type="UniPathway" id="UPA00140">
    <property type="reaction ID" value="UER00204"/>
</dbReference>
<dbReference type="CDD" id="cd04095">
    <property type="entry name" value="CysN_NoDQ_III"/>
    <property type="match status" value="1"/>
</dbReference>
<accession>A0A517NEA8</accession>
<evidence type="ECO:0000256" key="1">
    <source>
        <dbReference type="ARBA" id="ARBA00001823"/>
    </source>
</evidence>
<dbReference type="SUPFAM" id="SSF50447">
    <property type="entry name" value="Translation proteins"/>
    <property type="match status" value="1"/>
</dbReference>
<comment type="pathway">
    <text evidence="16">Sulfur metabolism; hydrogen sulfide biosynthesis; sulfite from sulfate: step 2/3.</text>
</comment>
<dbReference type="SUPFAM" id="SSF52540">
    <property type="entry name" value="P-loop containing nucleoside triphosphate hydrolases"/>
    <property type="match status" value="2"/>
</dbReference>
<dbReference type="CDD" id="cd03695">
    <property type="entry name" value="CysN_NodQ_II"/>
    <property type="match status" value="1"/>
</dbReference>
<dbReference type="InterPro" id="IPR050100">
    <property type="entry name" value="TRAFAC_GTPase_members"/>
</dbReference>
<dbReference type="SUPFAM" id="SSF50465">
    <property type="entry name" value="EF-Tu/eEF-1alpha/eIF2-gamma C-terminal domain"/>
    <property type="match status" value="1"/>
</dbReference>
<feature type="binding site" evidence="15">
    <location>
        <begin position="110"/>
        <end position="114"/>
    </location>
    <ligand>
        <name>GTP</name>
        <dbReference type="ChEBI" id="CHEBI:37565"/>
    </ligand>
</feature>
<keyword evidence="7 15" id="KW-0548">Nucleotidyltransferase</keyword>
<evidence type="ECO:0000256" key="3">
    <source>
        <dbReference type="ARBA" id="ARBA00005048"/>
    </source>
</evidence>
<reference evidence="18 19" key="1">
    <citation type="submission" date="2019-02" db="EMBL/GenBank/DDBJ databases">
        <title>Deep-cultivation of Planctomycetes and their phenomic and genomic characterization uncovers novel biology.</title>
        <authorList>
            <person name="Wiegand S."/>
            <person name="Jogler M."/>
            <person name="Boedeker C."/>
            <person name="Pinto D."/>
            <person name="Vollmers J."/>
            <person name="Rivas-Marin E."/>
            <person name="Kohn T."/>
            <person name="Peeters S.H."/>
            <person name="Heuer A."/>
            <person name="Rast P."/>
            <person name="Oberbeckmann S."/>
            <person name="Bunk B."/>
            <person name="Jeske O."/>
            <person name="Meyerdierks A."/>
            <person name="Storesund J.E."/>
            <person name="Kallscheuer N."/>
            <person name="Luecker S."/>
            <person name="Lage O.M."/>
            <person name="Pohl T."/>
            <person name="Merkel B.J."/>
            <person name="Hornburger P."/>
            <person name="Mueller R.-W."/>
            <person name="Bruemmer F."/>
            <person name="Labrenz M."/>
            <person name="Spormann A.M."/>
            <person name="Op den Camp H."/>
            <person name="Overmann J."/>
            <person name="Amann R."/>
            <person name="Jetten M.S.M."/>
            <person name="Mascher T."/>
            <person name="Medema M.H."/>
            <person name="Devos D.P."/>
            <person name="Kaster A.-K."/>
            <person name="Ovreas L."/>
            <person name="Rohde M."/>
            <person name="Galperin M.Y."/>
            <person name="Jogler C."/>
        </authorList>
    </citation>
    <scope>NUCLEOTIDE SEQUENCE [LARGE SCALE GENOMIC DNA]</scope>
    <source>
        <strain evidence="18 19">K22_7</strain>
    </source>
</reference>
<comment type="similarity">
    <text evidence="5">In the N-terminal section; belongs to the TRAFAC class translation factor GTPase superfamily. Classic translation factor GTPase family. CysN/NodQ subfamily.</text>
</comment>
<name>A0A517NEA8_9BACT</name>
<dbReference type="InterPro" id="IPR000795">
    <property type="entry name" value="T_Tr_GTP-bd_dom"/>
</dbReference>
<dbReference type="GO" id="GO:0004020">
    <property type="term" value="F:adenylylsulfate kinase activity"/>
    <property type="evidence" value="ECO:0007669"/>
    <property type="project" value="UniProtKB-UniRule"/>
</dbReference>
<dbReference type="AlphaFoldDB" id="A0A517NEA8"/>
<dbReference type="CDD" id="cd02027">
    <property type="entry name" value="APSK"/>
    <property type="match status" value="1"/>
</dbReference>
<evidence type="ECO:0000313" key="18">
    <source>
        <dbReference type="EMBL" id="QDT05450.1"/>
    </source>
</evidence>
<dbReference type="NCBIfam" id="NF004035">
    <property type="entry name" value="PRK05506.1"/>
    <property type="match status" value="1"/>
</dbReference>
<comment type="similarity">
    <text evidence="15">Belongs to the TRAFAC class translation factor GTPase superfamily. Classic translation factor GTPase family. CysN/NodQ subfamily.</text>
</comment>
<dbReference type="OrthoDB" id="9804504at2"/>
<protein>
    <recommendedName>
        <fullName evidence="15 16">Multifunctional fusion protein</fullName>
    </recommendedName>
    <domain>
        <recommendedName>
            <fullName evidence="15">Sulfate adenylyltransferase subunit 1</fullName>
            <ecNumber evidence="15">2.7.7.4</ecNumber>
        </recommendedName>
        <alternativeName>
            <fullName evidence="15">ATP-sulfurylase large subunit</fullName>
        </alternativeName>
        <alternativeName>
            <fullName evidence="15">Sulfate adenylate transferase</fullName>
            <shortName evidence="15">SAT</shortName>
        </alternativeName>
    </domain>
    <domain>
        <recommendedName>
            <fullName evidence="16">Adenylyl-sulfate kinase</fullName>
            <ecNumber evidence="16">2.7.1.25</ecNumber>
        </recommendedName>
        <alternativeName>
            <fullName evidence="16">APS kinase</fullName>
        </alternativeName>
        <alternativeName>
            <fullName evidence="16">ATP adenosine-5'-phosphosulfate 3'-phosphotransferase</fullName>
        </alternativeName>
        <alternativeName>
            <fullName evidence="16">Adenosine-5'-phosphosulfate kinase</fullName>
        </alternativeName>
    </domain>
</protein>
<dbReference type="FunFam" id="3.40.50.300:FF:000119">
    <property type="entry name" value="Sulfate adenylyltransferase subunit 1"/>
    <property type="match status" value="1"/>
</dbReference>
<keyword evidence="16" id="KW-0418">Kinase</keyword>
<dbReference type="PRINTS" id="PR00315">
    <property type="entry name" value="ELONGATNFCT"/>
</dbReference>
<dbReference type="Pfam" id="PF01583">
    <property type="entry name" value="APS_kinase"/>
    <property type="match status" value="1"/>
</dbReference>
<evidence type="ECO:0000256" key="13">
    <source>
        <dbReference type="ARBA" id="ARBA00055271"/>
    </source>
</evidence>
<gene>
    <name evidence="18" type="primary">cysNC</name>
    <name evidence="16" type="synonym">cysC</name>
    <name evidence="15" type="synonym">cysN</name>
    <name evidence="18" type="ORF">K227x_38500</name>
</gene>
<evidence type="ECO:0000313" key="19">
    <source>
        <dbReference type="Proteomes" id="UP000318538"/>
    </source>
</evidence>
<keyword evidence="8 15" id="KW-0547">Nucleotide-binding</keyword>
<dbReference type="GO" id="GO:0005524">
    <property type="term" value="F:ATP binding"/>
    <property type="evidence" value="ECO:0007669"/>
    <property type="project" value="UniProtKB-UniRule"/>
</dbReference>
<dbReference type="InterPro" id="IPR044138">
    <property type="entry name" value="CysN_II"/>
</dbReference>
<dbReference type="PROSITE" id="PS00301">
    <property type="entry name" value="G_TR_1"/>
    <property type="match status" value="1"/>
</dbReference>
<dbReference type="RefSeq" id="WP_145171572.1">
    <property type="nucleotide sequence ID" value="NZ_CP036525.1"/>
</dbReference>
<dbReference type="GO" id="GO:0000103">
    <property type="term" value="P:sulfate assimilation"/>
    <property type="evidence" value="ECO:0007669"/>
    <property type="project" value="UniProtKB-UniRule"/>
</dbReference>
<evidence type="ECO:0000256" key="7">
    <source>
        <dbReference type="ARBA" id="ARBA00022695"/>
    </source>
</evidence>